<dbReference type="PANTHER" id="PTHR33048:SF47">
    <property type="entry name" value="INTEGRAL MEMBRANE PROTEIN-RELATED"/>
    <property type="match status" value="1"/>
</dbReference>
<reference evidence="8 9" key="1">
    <citation type="journal article" date="2018" name="Mycol. Prog.">
        <title>Coniella lustricola, a new species from submerged detritus.</title>
        <authorList>
            <person name="Raudabaugh D.B."/>
            <person name="Iturriaga T."/>
            <person name="Carver A."/>
            <person name="Mondo S."/>
            <person name="Pangilinan J."/>
            <person name="Lipzen A."/>
            <person name="He G."/>
            <person name="Amirebrahimi M."/>
            <person name="Grigoriev I.V."/>
            <person name="Miller A.N."/>
        </authorList>
    </citation>
    <scope>NUCLEOTIDE SEQUENCE [LARGE SCALE GENOMIC DNA]</scope>
    <source>
        <strain evidence="8 9">B22-T-1</strain>
    </source>
</reference>
<evidence type="ECO:0000259" key="7">
    <source>
        <dbReference type="Pfam" id="PF20684"/>
    </source>
</evidence>
<protein>
    <recommendedName>
        <fullName evidence="7">Rhodopsin domain-containing protein</fullName>
    </recommendedName>
</protein>
<feature type="transmembrane region" description="Helical" evidence="6">
    <location>
        <begin position="192"/>
        <end position="217"/>
    </location>
</feature>
<dbReference type="STRING" id="2025994.A0A2T3A5T5"/>
<dbReference type="Pfam" id="PF20684">
    <property type="entry name" value="Fung_rhodopsin"/>
    <property type="match status" value="1"/>
</dbReference>
<feature type="transmembrane region" description="Helical" evidence="6">
    <location>
        <begin position="64"/>
        <end position="86"/>
    </location>
</feature>
<dbReference type="InterPro" id="IPR052337">
    <property type="entry name" value="SAT4-like"/>
</dbReference>
<evidence type="ECO:0000313" key="8">
    <source>
        <dbReference type="EMBL" id="PSR83420.1"/>
    </source>
</evidence>
<evidence type="ECO:0000256" key="1">
    <source>
        <dbReference type="ARBA" id="ARBA00004141"/>
    </source>
</evidence>
<evidence type="ECO:0000256" key="6">
    <source>
        <dbReference type="SAM" id="Phobius"/>
    </source>
</evidence>
<proteinExistence type="inferred from homology"/>
<evidence type="ECO:0000256" key="5">
    <source>
        <dbReference type="ARBA" id="ARBA00038359"/>
    </source>
</evidence>
<feature type="non-terminal residue" evidence="8">
    <location>
        <position position="292"/>
    </location>
</feature>
<dbReference type="InParanoid" id="A0A2T3A5T5"/>
<dbReference type="AlphaFoldDB" id="A0A2T3A5T5"/>
<name>A0A2T3A5T5_9PEZI</name>
<keyword evidence="3 6" id="KW-1133">Transmembrane helix</keyword>
<dbReference type="GO" id="GO:0016020">
    <property type="term" value="C:membrane"/>
    <property type="evidence" value="ECO:0007669"/>
    <property type="project" value="UniProtKB-SubCell"/>
</dbReference>
<organism evidence="8 9">
    <name type="scientific">Coniella lustricola</name>
    <dbReference type="NCBI Taxonomy" id="2025994"/>
    <lineage>
        <taxon>Eukaryota</taxon>
        <taxon>Fungi</taxon>
        <taxon>Dikarya</taxon>
        <taxon>Ascomycota</taxon>
        <taxon>Pezizomycotina</taxon>
        <taxon>Sordariomycetes</taxon>
        <taxon>Sordariomycetidae</taxon>
        <taxon>Diaporthales</taxon>
        <taxon>Schizoparmaceae</taxon>
        <taxon>Coniella</taxon>
    </lineage>
</organism>
<comment type="similarity">
    <text evidence="5">Belongs to the SAT4 family.</text>
</comment>
<dbReference type="Proteomes" id="UP000241462">
    <property type="component" value="Unassembled WGS sequence"/>
</dbReference>
<keyword evidence="4 6" id="KW-0472">Membrane</keyword>
<feature type="domain" description="Rhodopsin" evidence="7">
    <location>
        <begin position="44"/>
        <end position="284"/>
    </location>
</feature>
<evidence type="ECO:0000256" key="2">
    <source>
        <dbReference type="ARBA" id="ARBA00022692"/>
    </source>
</evidence>
<evidence type="ECO:0000256" key="4">
    <source>
        <dbReference type="ARBA" id="ARBA00023136"/>
    </source>
</evidence>
<keyword evidence="9" id="KW-1185">Reference proteome</keyword>
<feature type="transmembrane region" description="Helical" evidence="6">
    <location>
        <begin position="28"/>
        <end position="44"/>
    </location>
</feature>
<gene>
    <name evidence="8" type="ORF">BD289DRAFT_370042</name>
</gene>
<feature type="transmembrane region" description="Helical" evidence="6">
    <location>
        <begin position="126"/>
        <end position="144"/>
    </location>
</feature>
<feature type="transmembrane region" description="Helical" evidence="6">
    <location>
        <begin position="229"/>
        <end position="251"/>
    </location>
</feature>
<dbReference type="InterPro" id="IPR049326">
    <property type="entry name" value="Rhodopsin_dom_fungi"/>
</dbReference>
<evidence type="ECO:0000313" key="9">
    <source>
        <dbReference type="Proteomes" id="UP000241462"/>
    </source>
</evidence>
<sequence>MEALEISTGNATLDEIALSSGGGTPIRLVEWSVMFGVAVVMTVLRTYARTSKNGWNGMAWDDHLVWLALAAYAVLALNVFTIDVVAEGLSNNGMTDEHRWLLANDGTYSQEYQLRVLGSKAQLVKWFLYALTLWLLKGSLLYFFSAWVGAGFLLLTWAATSVTVLASCQPLTNYWQIFPDPGTMCQPAISPILIAVFLGCNVITDVYLISIPIPVLLKARLRSSQKISLICLFSCTILITGISIVRALFMLKDPKINGDGMWDVRETFVALVTTNIPPIVPLLRSWFACCLG</sequence>
<dbReference type="PANTHER" id="PTHR33048">
    <property type="entry name" value="PTH11-LIKE INTEGRAL MEMBRANE PROTEIN (AFU_ORTHOLOGUE AFUA_5G11245)"/>
    <property type="match status" value="1"/>
</dbReference>
<comment type="subcellular location">
    <subcellularLocation>
        <location evidence="1">Membrane</location>
        <topology evidence="1">Multi-pass membrane protein</topology>
    </subcellularLocation>
</comment>
<evidence type="ECO:0000256" key="3">
    <source>
        <dbReference type="ARBA" id="ARBA00022989"/>
    </source>
</evidence>
<dbReference type="EMBL" id="KZ678460">
    <property type="protein sequence ID" value="PSR83420.1"/>
    <property type="molecule type" value="Genomic_DNA"/>
</dbReference>
<keyword evidence="2 6" id="KW-0812">Transmembrane</keyword>
<accession>A0A2T3A5T5</accession>
<feature type="transmembrane region" description="Helical" evidence="6">
    <location>
        <begin position="151"/>
        <end position="172"/>
    </location>
</feature>
<dbReference type="OrthoDB" id="2988756at2759"/>